<gene>
    <name evidence="5" type="ORF">FHX73_11830</name>
</gene>
<keyword evidence="3" id="KW-0786">Thiamine pyrophosphate</keyword>
<dbReference type="PANTHER" id="PTHR11516">
    <property type="entry name" value="PYRUVATE DEHYDROGENASE E1 COMPONENT, ALPHA SUBUNIT BACTERIAL AND ORGANELLAR"/>
    <property type="match status" value="1"/>
</dbReference>
<evidence type="ECO:0000313" key="6">
    <source>
        <dbReference type="Proteomes" id="UP000317940"/>
    </source>
</evidence>
<evidence type="ECO:0000313" key="5">
    <source>
        <dbReference type="EMBL" id="TWF97055.1"/>
    </source>
</evidence>
<accession>A0A561UCG5</accession>
<dbReference type="InterPro" id="IPR029061">
    <property type="entry name" value="THDP-binding"/>
</dbReference>
<dbReference type="PANTHER" id="PTHR11516:SF60">
    <property type="entry name" value="PYRUVATE DEHYDROGENASE E1 COMPONENT SUBUNIT ALPHA"/>
    <property type="match status" value="1"/>
</dbReference>
<dbReference type="GO" id="GO:0004739">
    <property type="term" value="F:pyruvate dehydrogenase (acetyl-transferring) activity"/>
    <property type="evidence" value="ECO:0007669"/>
    <property type="project" value="TreeGrafter"/>
</dbReference>
<dbReference type="SUPFAM" id="SSF52518">
    <property type="entry name" value="Thiamin diphosphate-binding fold (THDP-binding)"/>
    <property type="match status" value="1"/>
</dbReference>
<name>A0A561UCG5_9ACTN</name>
<dbReference type="Pfam" id="PF00676">
    <property type="entry name" value="E1_dh"/>
    <property type="match status" value="1"/>
</dbReference>
<dbReference type="CDD" id="cd02000">
    <property type="entry name" value="TPP_E1_PDC_ADC_BCADC"/>
    <property type="match status" value="1"/>
</dbReference>
<dbReference type="GO" id="GO:0006086">
    <property type="term" value="P:pyruvate decarboxylation to acetyl-CoA"/>
    <property type="evidence" value="ECO:0007669"/>
    <property type="project" value="TreeGrafter"/>
</dbReference>
<dbReference type="AlphaFoldDB" id="A0A561UCG5"/>
<dbReference type="InterPro" id="IPR001017">
    <property type="entry name" value="DH_E1"/>
</dbReference>
<keyword evidence="2" id="KW-0560">Oxidoreductase</keyword>
<reference evidence="5 6" key="1">
    <citation type="submission" date="2019-06" db="EMBL/GenBank/DDBJ databases">
        <title>Sequencing the genomes of 1000 actinobacteria strains.</title>
        <authorList>
            <person name="Klenk H.-P."/>
        </authorList>
    </citation>
    <scope>NUCLEOTIDE SEQUENCE [LARGE SCALE GENOMIC DNA]</scope>
    <source>
        <strain evidence="5 6">DSM 44826</strain>
    </source>
</reference>
<comment type="caution">
    <text evidence="5">The sequence shown here is derived from an EMBL/GenBank/DDBJ whole genome shotgun (WGS) entry which is preliminary data.</text>
</comment>
<keyword evidence="5" id="KW-0670">Pyruvate</keyword>
<evidence type="ECO:0000256" key="2">
    <source>
        <dbReference type="ARBA" id="ARBA00023002"/>
    </source>
</evidence>
<evidence type="ECO:0000256" key="1">
    <source>
        <dbReference type="ARBA" id="ARBA00001964"/>
    </source>
</evidence>
<sequence>MGTTAAAGAGTTLTKDRLAEAYRVMRTIRAFEERLHVEYRTGEIPGAVHLYAGQEAIAAGVCAHLGTTDYVGSTHRGHGHAIAKGSDTTAMMLEVYGRAGGLCGGKGGSMHIADPQRGLLGANGIAAGGVPMVCGAGLSARLRGTGQVAVAFLGDGAANQGAFLESLNLAAVWQLPVVFVVEDNGYAQATGTAYHLRGIEVAERARAFGIPARTVDGTDYFAVHDAAAEAVGRARTGGGPTLLEARAMRFFGHMEGWDEQGYRAEDEVDRLRRTQDCLTRFTDRVRTEDLLPAAELARIDEAVLAEIDAAVAAARAAEPPAASELTTDVYTV</sequence>
<evidence type="ECO:0000259" key="4">
    <source>
        <dbReference type="Pfam" id="PF00676"/>
    </source>
</evidence>
<dbReference type="GO" id="GO:0000287">
    <property type="term" value="F:magnesium ion binding"/>
    <property type="evidence" value="ECO:0007669"/>
    <property type="project" value="UniProtKB-ARBA"/>
</dbReference>
<comment type="cofactor">
    <cofactor evidence="1">
        <name>thiamine diphosphate</name>
        <dbReference type="ChEBI" id="CHEBI:58937"/>
    </cofactor>
</comment>
<feature type="domain" description="Dehydrogenase E1 component" evidence="4">
    <location>
        <begin position="25"/>
        <end position="321"/>
    </location>
</feature>
<dbReference type="RefSeq" id="WP_211786137.1">
    <property type="nucleotide sequence ID" value="NZ_BAAAMZ010000043.1"/>
</dbReference>
<organism evidence="5 6">
    <name type="scientific">Kitasatospora viridis</name>
    <dbReference type="NCBI Taxonomy" id="281105"/>
    <lineage>
        <taxon>Bacteria</taxon>
        <taxon>Bacillati</taxon>
        <taxon>Actinomycetota</taxon>
        <taxon>Actinomycetes</taxon>
        <taxon>Kitasatosporales</taxon>
        <taxon>Streptomycetaceae</taxon>
        <taxon>Kitasatospora</taxon>
    </lineage>
</organism>
<evidence type="ECO:0000256" key="3">
    <source>
        <dbReference type="ARBA" id="ARBA00023052"/>
    </source>
</evidence>
<dbReference type="InterPro" id="IPR050642">
    <property type="entry name" value="PDH_E1_Alpha_Subunit"/>
</dbReference>
<dbReference type="Gene3D" id="3.40.50.970">
    <property type="match status" value="1"/>
</dbReference>
<dbReference type="Proteomes" id="UP000317940">
    <property type="component" value="Unassembled WGS sequence"/>
</dbReference>
<protein>
    <submittedName>
        <fullName evidence="5">Pyruvate dehydrogenase E1 component alpha subunit</fullName>
    </submittedName>
</protein>
<proteinExistence type="predicted"/>
<dbReference type="EMBL" id="VIWT01000001">
    <property type="protein sequence ID" value="TWF97055.1"/>
    <property type="molecule type" value="Genomic_DNA"/>
</dbReference>
<keyword evidence="6" id="KW-1185">Reference proteome</keyword>